<dbReference type="Pfam" id="PF04542">
    <property type="entry name" value="Sigma70_r2"/>
    <property type="match status" value="1"/>
</dbReference>
<dbReference type="PANTHER" id="PTHR30603:SF47">
    <property type="entry name" value="RNA POLYMERASE SIGMA FACTOR SIGD, CHLOROPLASTIC"/>
    <property type="match status" value="1"/>
</dbReference>
<evidence type="ECO:0000256" key="4">
    <source>
        <dbReference type="ARBA" id="ARBA00023163"/>
    </source>
</evidence>
<proteinExistence type="predicted"/>
<keyword evidence="2" id="KW-0731">Sigma factor</keyword>
<dbReference type="PRINTS" id="PR00046">
    <property type="entry name" value="SIGMA70FCT"/>
</dbReference>
<dbReference type="GO" id="GO:0016987">
    <property type="term" value="F:sigma factor activity"/>
    <property type="evidence" value="ECO:0007669"/>
    <property type="project" value="UniProtKB-KW"/>
</dbReference>
<dbReference type="SUPFAM" id="SSF88946">
    <property type="entry name" value="Sigma2 domain of RNA polymerase sigma factors"/>
    <property type="match status" value="1"/>
</dbReference>
<dbReference type="SUPFAM" id="SSF88659">
    <property type="entry name" value="Sigma3 and sigma4 domains of RNA polymerase sigma factors"/>
    <property type="match status" value="1"/>
</dbReference>
<keyword evidence="4" id="KW-0804">Transcription</keyword>
<evidence type="ECO:0000259" key="5">
    <source>
        <dbReference type="Pfam" id="PF04542"/>
    </source>
</evidence>
<dbReference type="InterPro" id="IPR007627">
    <property type="entry name" value="RNA_pol_sigma70_r2"/>
</dbReference>
<organism evidence="7">
    <name type="scientific">Myoviridae sp. ctNQV2</name>
    <dbReference type="NCBI Taxonomy" id="2827683"/>
    <lineage>
        <taxon>Viruses</taxon>
        <taxon>Duplodnaviria</taxon>
        <taxon>Heunggongvirae</taxon>
        <taxon>Uroviricota</taxon>
        <taxon>Caudoviricetes</taxon>
    </lineage>
</organism>
<dbReference type="Pfam" id="PF04545">
    <property type="entry name" value="Sigma70_r4"/>
    <property type="match status" value="1"/>
</dbReference>
<feature type="domain" description="RNA polymerase sigma-70 region 4" evidence="6">
    <location>
        <begin position="234"/>
        <end position="287"/>
    </location>
</feature>
<protein>
    <submittedName>
        <fullName evidence="7">DNA directed RNA polymerase subunit</fullName>
    </submittedName>
</protein>
<dbReference type="InterPro" id="IPR013324">
    <property type="entry name" value="RNA_pol_sigma_r3/r4-like"/>
</dbReference>
<evidence type="ECO:0000313" key="7">
    <source>
        <dbReference type="EMBL" id="DAF43700.1"/>
    </source>
</evidence>
<dbReference type="GO" id="GO:0006352">
    <property type="term" value="P:DNA-templated transcription initiation"/>
    <property type="evidence" value="ECO:0007669"/>
    <property type="project" value="InterPro"/>
</dbReference>
<dbReference type="Gene3D" id="1.10.601.10">
    <property type="entry name" value="RNA Polymerase Primary Sigma Factor"/>
    <property type="match status" value="1"/>
</dbReference>
<sequence>MALIVDCKSSSLYWNRNNVTMLYFDDIKKYDILTPTEEYELFEKIKFGTPSEKVKAREKIIQCNQRFIVSAARRWSTYNNLPDLINEANIGLMKAIDNFDHTINKRFLTYAIWWIRKELNAYLITKENVVKTKNAHKIYTSANKVRNEFYSREGRYPTTEEIKELIYKNYNYDIRHNEDLYELRVSSIDETYSNDGDDASFTMEDNSEYAMVSSSCNIEENIEKDYEKSFVESLLVTLNDREQEIIKLLYGINEVRELSIDEVADKLNMSRERVRQLKFAILDKLKKEMEELRIAI</sequence>
<dbReference type="InterPro" id="IPR000943">
    <property type="entry name" value="RNA_pol_sigma70"/>
</dbReference>
<dbReference type="CDD" id="cd06171">
    <property type="entry name" value="Sigma70_r4"/>
    <property type="match status" value="1"/>
</dbReference>
<dbReference type="InterPro" id="IPR013325">
    <property type="entry name" value="RNA_pol_sigma_r2"/>
</dbReference>
<accession>A0A8S5RY62</accession>
<dbReference type="InterPro" id="IPR014284">
    <property type="entry name" value="RNA_pol_sigma-70_dom"/>
</dbReference>
<evidence type="ECO:0000259" key="6">
    <source>
        <dbReference type="Pfam" id="PF04545"/>
    </source>
</evidence>
<dbReference type="Gene3D" id="1.20.140.160">
    <property type="match status" value="1"/>
</dbReference>
<evidence type="ECO:0000256" key="1">
    <source>
        <dbReference type="ARBA" id="ARBA00023015"/>
    </source>
</evidence>
<keyword evidence="1" id="KW-0805">Transcription regulation</keyword>
<dbReference type="InterPro" id="IPR007630">
    <property type="entry name" value="RNA_pol_sigma70_r4"/>
</dbReference>
<dbReference type="EMBL" id="BK032510">
    <property type="protein sequence ID" value="DAF43700.1"/>
    <property type="molecule type" value="Genomic_DNA"/>
</dbReference>
<evidence type="ECO:0000256" key="2">
    <source>
        <dbReference type="ARBA" id="ARBA00023082"/>
    </source>
</evidence>
<name>A0A8S5RY62_9CAUD</name>
<dbReference type="InterPro" id="IPR050239">
    <property type="entry name" value="Sigma-70_RNA_pol_init_factors"/>
</dbReference>
<dbReference type="GO" id="GO:0003677">
    <property type="term" value="F:DNA binding"/>
    <property type="evidence" value="ECO:0007669"/>
    <property type="project" value="UniProtKB-KW"/>
</dbReference>
<reference evidence="7" key="1">
    <citation type="journal article" date="2021" name="Proc. Natl. Acad. Sci. U.S.A.">
        <title>A Catalog of Tens of Thousands of Viruses from Human Metagenomes Reveals Hidden Associations with Chronic Diseases.</title>
        <authorList>
            <person name="Tisza M.J."/>
            <person name="Buck C.B."/>
        </authorList>
    </citation>
    <scope>NUCLEOTIDE SEQUENCE</scope>
    <source>
        <strain evidence="7">CtNQV2</strain>
    </source>
</reference>
<dbReference type="PANTHER" id="PTHR30603">
    <property type="entry name" value="RNA POLYMERASE SIGMA FACTOR RPO"/>
    <property type="match status" value="1"/>
</dbReference>
<dbReference type="NCBIfam" id="TIGR02937">
    <property type="entry name" value="sigma70-ECF"/>
    <property type="match status" value="1"/>
</dbReference>
<keyword evidence="3" id="KW-0238">DNA-binding</keyword>
<feature type="domain" description="RNA polymerase sigma-70 region 2" evidence="5">
    <location>
        <begin position="61"/>
        <end position="119"/>
    </location>
</feature>
<evidence type="ECO:0000256" key="3">
    <source>
        <dbReference type="ARBA" id="ARBA00023125"/>
    </source>
</evidence>